<dbReference type="OrthoDB" id="3650006at2759"/>
<proteinExistence type="predicted"/>
<evidence type="ECO:0008006" key="3">
    <source>
        <dbReference type="Google" id="ProtNLM"/>
    </source>
</evidence>
<name>A0A2D3VPP5_9PEZI</name>
<evidence type="ECO:0000313" key="1">
    <source>
        <dbReference type="EMBL" id="CZT23958.1"/>
    </source>
</evidence>
<gene>
    <name evidence="1" type="ORF">RCC_09675</name>
</gene>
<sequence length="150" mass="17267">MAHSMDIPETNAFSPAPNGKMPPAVELEYLSRIVFLVVPASQTPPWLEDHIADCFKSDVDNFPASATWEQMVDMFRKVNKADPHYDPQILNVLVDLNEHGAHAEVFVLIQACGRPQYIIRHTIVRLRWRRRNGKWQLYHVLAIRAPNLFP</sequence>
<organism evidence="1 2">
    <name type="scientific">Ramularia collo-cygni</name>
    <dbReference type="NCBI Taxonomy" id="112498"/>
    <lineage>
        <taxon>Eukaryota</taxon>
        <taxon>Fungi</taxon>
        <taxon>Dikarya</taxon>
        <taxon>Ascomycota</taxon>
        <taxon>Pezizomycotina</taxon>
        <taxon>Dothideomycetes</taxon>
        <taxon>Dothideomycetidae</taxon>
        <taxon>Mycosphaerellales</taxon>
        <taxon>Mycosphaerellaceae</taxon>
        <taxon>Ramularia</taxon>
    </lineage>
</organism>
<keyword evidence="2" id="KW-1185">Reference proteome</keyword>
<dbReference type="Proteomes" id="UP000225277">
    <property type="component" value="Unassembled WGS sequence"/>
</dbReference>
<dbReference type="RefSeq" id="XP_023630682.1">
    <property type="nucleotide sequence ID" value="XM_023774914.1"/>
</dbReference>
<dbReference type="EMBL" id="FJUY01000018">
    <property type="protein sequence ID" value="CZT23958.1"/>
    <property type="molecule type" value="Genomic_DNA"/>
</dbReference>
<dbReference type="InterPro" id="IPR032710">
    <property type="entry name" value="NTF2-like_dom_sf"/>
</dbReference>
<reference evidence="1 2" key="1">
    <citation type="submission" date="2016-03" db="EMBL/GenBank/DDBJ databases">
        <authorList>
            <person name="Ploux O."/>
        </authorList>
    </citation>
    <scope>NUCLEOTIDE SEQUENCE [LARGE SCALE GENOMIC DNA]</scope>
    <source>
        <strain evidence="1 2">URUG2</strain>
    </source>
</reference>
<dbReference type="SUPFAM" id="SSF54427">
    <property type="entry name" value="NTF2-like"/>
    <property type="match status" value="1"/>
</dbReference>
<evidence type="ECO:0000313" key="2">
    <source>
        <dbReference type="Proteomes" id="UP000225277"/>
    </source>
</evidence>
<dbReference type="GeneID" id="35604739"/>
<protein>
    <recommendedName>
        <fullName evidence="3">SnoaL-like domain-containing protein</fullName>
    </recommendedName>
</protein>
<accession>A0A2D3VPP5</accession>
<dbReference type="AlphaFoldDB" id="A0A2D3VPP5"/>